<dbReference type="CDD" id="cd01992">
    <property type="entry name" value="TilS_N"/>
    <property type="match status" value="1"/>
</dbReference>
<evidence type="ECO:0000313" key="11">
    <source>
        <dbReference type="Proteomes" id="UP000014541"/>
    </source>
</evidence>
<dbReference type="NCBIfam" id="TIGR02433">
    <property type="entry name" value="lysidine_TilS_C"/>
    <property type="match status" value="1"/>
</dbReference>
<comment type="similarity">
    <text evidence="8">Belongs to the tRNA(Ile)-lysidine synthase family.</text>
</comment>
<name>S3JYF7_TREMA</name>
<gene>
    <name evidence="8" type="primary">tilS</name>
    <name evidence="10" type="ORF">HMPREF9194_01372</name>
</gene>
<keyword evidence="2 8" id="KW-0963">Cytoplasm</keyword>
<protein>
    <recommendedName>
        <fullName evidence="8">tRNA(Ile)-lysidine synthase</fullName>
        <ecNumber evidence="8">6.3.4.19</ecNumber>
    </recommendedName>
    <alternativeName>
        <fullName evidence="8">tRNA(Ile)-2-lysyl-cytidine synthase</fullName>
    </alternativeName>
    <alternativeName>
        <fullName evidence="8">tRNA(Ile)-lysidine synthetase</fullName>
    </alternativeName>
</protein>
<evidence type="ECO:0000256" key="3">
    <source>
        <dbReference type="ARBA" id="ARBA00022598"/>
    </source>
</evidence>
<dbReference type="GO" id="GO:0006400">
    <property type="term" value="P:tRNA modification"/>
    <property type="evidence" value="ECO:0007669"/>
    <property type="project" value="UniProtKB-UniRule"/>
</dbReference>
<keyword evidence="11" id="KW-1185">Reference proteome</keyword>
<dbReference type="NCBIfam" id="TIGR02432">
    <property type="entry name" value="lysidine_TilS_N"/>
    <property type="match status" value="1"/>
</dbReference>
<dbReference type="InterPro" id="IPR014729">
    <property type="entry name" value="Rossmann-like_a/b/a_fold"/>
</dbReference>
<dbReference type="eggNOG" id="COG0037">
    <property type="taxonomic scope" value="Bacteria"/>
</dbReference>
<dbReference type="GO" id="GO:0005524">
    <property type="term" value="F:ATP binding"/>
    <property type="evidence" value="ECO:0007669"/>
    <property type="project" value="UniProtKB-UniRule"/>
</dbReference>
<evidence type="ECO:0000256" key="4">
    <source>
        <dbReference type="ARBA" id="ARBA00022694"/>
    </source>
</evidence>
<keyword evidence="6 8" id="KW-0067">ATP-binding</keyword>
<keyword evidence="4 8" id="KW-0819">tRNA processing</keyword>
<keyword evidence="5 8" id="KW-0547">Nucleotide-binding</keyword>
<accession>S3JYF7</accession>
<reference evidence="10 11" key="1">
    <citation type="submission" date="2013-04" db="EMBL/GenBank/DDBJ databases">
        <title>The Genome Sequence of Treponema maltophilum ATCC 51939.</title>
        <authorList>
            <consortium name="The Broad Institute Genomics Platform"/>
            <person name="Earl A."/>
            <person name="Ward D."/>
            <person name="Feldgarden M."/>
            <person name="Gevers D."/>
            <person name="Leonetti C."/>
            <person name="Blanton J.M."/>
            <person name="Dewhirst F.E."/>
            <person name="Izard J."/>
            <person name="Walker B."/>
            <person name="Young S."/>
            <person name="Zeng Q."/>
            <person name="Gargeya S."/>
            <person name="Fitzgerald M."/>
            <person name="Haas B."/>
            <person name="Abouelleil A."/>
            <person name="Allen A.W."/>
            <person name="Alvarado L."/>
            <person name="Arachchi H.M."/>
            <person name="Berlin A.M."/>
            <person name="Chapman S.B."/>
            <person name="Gainer-Dewar J."/>
            <person name="Goldberg J."/>
            <person name="Griggs A."/>
            <person name="Gujja S."/>
            <person name="Hansen M."/>
            <person name="Howarth C."/>
            <person name="Imamovic A."/>
            <person name="Ireland A."/>
            <person name="Larimer J."/>
            <person name="McCowan C."/>
            <person name="Murphy C."/>
            <person name="Pearson M."/>
            <person name="Poon T.W."/>
            <person name="Priest M."/>
            <person name="Roberts A."/>
            <person name="Saif S."/>
            <person name="Shea T."/>
            <person name="Sisk P."/>
            <person name="Sykes S."/>
            <person name="Wortman J."/>
            <person name="Nusbaum C."/>
            <person name="Birren B."/>
        </authorList>
    </citation>
    <scope>NUCLEOTIDE SEQUENCE [LARGE SCALE GENOMIC DNA]</scope>
    <source>
        <strain evidence="10 11">ATCC 51939</strain>
    </source>
</reference>
<dbReference type="InterPro" id="IPR012094">
    <property type="entry name" value="tRNA_Ile_lys_synt"/>
</dbReference>
<feature type="binding site" evidence="8">
    <location>
        <begin position="39"/>
        <end position="44"/>
    </location>
    <ligand>
        <name>ATP</name>
        <dbReference type="ChEBI" id="CHEBI:30616"/>
    </ligand>
</feature>
<dbReference type="InterPro" id="IPR012796">
    <property type="entry name" value="Lysidine-tRNA-synth_C"/>
</dbReference>
<evidence type="ECO:0000256" key="5">
    <source>
        <dbReference type="ARBA" id="ARBA00022741"/>
    </source>
</evidence>
<proteinExistence type="inferred from homology"/>
<comment type="domain">
    <text evidence="8">The N-terminal region contains the highly conserved SGGXDS motif, predicted to be a P-loop motif involved in ATP binding.</text>
</comment>
<comment type="function">
    <text evidence="8">Ligates lysine onto the cytidine present at position 34 of the AUA codon-specific tRNA(Ile) that contains the anticodon CAU, in an ATP-dependent manner. Cytidine is converted to lysidine, thus changing the amino acid specificity of the tRNA from methionine to isoleucine.</text>
</comment>
<dbReference type="PATRIC" id="fig|1125699.3.peg.1385"/>
<evidence type="ECO:0000256" key="2">
    <source>
        <dbReference type="ARBA" id="ARBA00022490"/>
    </source>
</evidence>
<dbReference type="GO" id="GO:0005737">
    <property type="term" value="C:cytoplasm"/>
    <property type="evidence" value="ECO:0007669"/>
    <property type="project" value="UniProtKB-SubCell"/>
</dbReference>
<evidence type="ECO:0000259" key="9">
    <source>
        <dbReference type="SMART" id="SM00977"/>
    </source>
</evidence>
<dbReference type="Proteomes" id="UP000014541">
    <property type="component" value="Unassembled WGS sequence"/>
</dbReference>
<comment type="subcellular location">
    <subcellularLocation>
        <location evidence="1 8">Cytoplasm</location>
    </subcellularLocation>
</comment>
<dbReference type="InterPro" id="IPR011063">
    <property type="entry name" value="TilS/TtcA_N"/>
</dbReference>
<dbReference type="SMART" id="SM00977">
    <property type="entry name" value="TilS_C"/>
    <property type="match status" value="1"/>
</dbReference>
<evidence type="ECO:0000256" key="8">
    <source>
        <dbReference type="HAMAP-Rule" id="MF_01161"/>
    </source>
</evidence>
<evidence type="ECO:0000313" key="10">
    <source>
        <dbReference type="EMBL" id="EPF31043.1"/>
    </source>
</evidence>
<dbReference type="STRING" id="1125699.HMPREF9194_01372"/>
<dbReference type="PANTHER" id="PTHR43033">
    <property type="entry name" value="TRNA(ILE)-LYSIDINE SYNTHASE-RELATED"/>
    <property type="match status" value="1"/>
</dbReference>
<dbReference type="InterPro" id="IPR012795">
    <property type="entry name" value="tRNA_Ile_lys_synt_N"/>
</dbReference>
<dbReference type="GO" id="GO:0032267">
    <property type="term" value="F:tRNA(Ile)-lysidine synthase activity"/>
    <property type="evidence" value="ECO:0007669"/>
    <property type="project" value="UniProtKB-EC"/>
</dbReference>
<dbReference type="EC" id="6.3.4.19" evidence="8"/>
<dbReference type="SUPFAM" id="SSF56037">
    <property type="entry name" value="PheT/TilS domain"/>
    <property type="match status" value="1"/>
</dbReference>
<dbReference type="Gene3D" id="3.40.50.620">
    <property type="entry name" value="HUPs"/>
    <property type="match status" value="1"/>
</dbReference>
<dbReference type="Pfam" id="PF01171">
    <property type="entry name" value="ATP_bind_3"/>
    <property type="match status" value="1"/>
</dbReference>
<evidence type="ECO:0000256" key="7">
    <source>
        <dbReference type="ARBA" id="ARBA00048539"/>
    </source>
</evidence>
<dbReference type="AlphaFoldDB" id="S3JYF7"/>
<sequence length="529" mass="57817">MHPFLQKVSAGLQQCGIGRVQAASAQDVCEPLSLLLAVSGGIDSMVMLHALRALNTLPHPNAPEGGSLGSAIPIPSDFSGRLRLSVVTVNHNIRPASETEADALFVKEQCALWNIPCTIKTIPEGAVASAALSRGGGTEEAARFLRYALLQKQSEAEHCDFVLLAHNRDDQLETLLQRFFQGASAGISGFAAAGIAKRRGIFCRPLLDIPRCDIEEYARFFSVSFREDKTNGDPSYYRNNLRLHLIPLLNEHIRGWDTGVLSGAQKAEREALFIEELASLIEWEYVPGFPGCSSDFTSDFASGAVRTASVPFFQAGFPVRIRALYKAAQKIGIERRIPYALFKDCASGKRRVRGCGIECVKTKKFLTVTNLRSGTTLCSSAPEEGVGGHSDFCISVDKAGSYEAPFGRFEVLGANEAHVRKTQKRADNKYGEVCAGPFSLPFTIRNRRAGDRIQTAQGTHKALKKIWNEWGIESRLSPLVPVVEYGGNPVCVWGAPFGYPDWYVKGCAQNGGCVFLFYPTVRTVAVFEE</sequence>
<keyword evidence="3 8" id="KW-0436">Ligase</keyword>
<dbReference type="HAMAP" id="MF_01161">
    <property type="entry name" value="tRNA_Ile_lys_synt"/>
    <property type="match status" value="1"/>
</dbReference>
<dbReference type="SUPFAM" id="SSF52402">
    <property type="entry name" value="Adenine nucleotide alpha hydrolases-like"/>
    <property type="match status" value="1"/>
</dbReference>
<dbReference type="EMBL" id="ATFF01000006">
    <property type="protein sequence ID" value="EPF31043.1"/>
    <property type="molecule type" value="Genomic_DNA"/>
</dbReference>
<dbReference type="Pfam" id="PF11734">
    <property type="entry name" value="TilS_C"/>
    <property type="match status" value="1"/>
</dbReference>
<organism evidence="10 11">
    <name type="scientific">Treponema maltophilum ATCC 51939</name>
    <dbReference type="NCBI Taxonomy" id="1125699"/>
    <lineage>
        <taxon>Bacteria</taxon>
        <taxon>Pseudomonadati</taxon>
        <taxon>Spirochaetota</taxon>
        <taxon>Spirochaetia</taxon>
        <taxon>Spirochaetales</taxon>
        <taxon>Treponemataceae</taxon>
        <taxon>Treponema</taxon>
    </lineage>
</organism>
<evidence type="ECO:0000256" key="1">
    <source>
        <dbReference type="ARBA" id="ARBA00004496"/>
    </source>
</evidence>
<evidence type="ECO:0000256" key="6">
    <source>
        <dbReference type="ARBA" id="ARBA00022840"/>
    </source>
</evidence>
<comment type="caution">
    <text evidence="10">The sequence shown here is derived from an EMBL/GenBank/DDBJ whole genome shotgun (WGS) entry which is preliminary data.</text>
</comment>
<feature type="domain" description="Lysidine-tRNA(Ile) synthetase C-terminal" evidence="9">
    <location>
        <begin position="442"/>
        <end position="516"/>
    </location>
</feature>
<dbReference type="PANTHER" id="PTHR43033:SF1">
    <property type="entry name" value="TRNA(ILE)-LYSIDINE SYNTHASE-RELATED"/>
    <property type="match status" value="1"/>
</dbReference>
<comment type="catalytic activity">
    <reaction evidence="7 8">
        <text>cytidine(34) in tRNA(Ile2) + L-lysine + ATP = lysidine(34) in tRNA(Ile2) + AMP + diphosphate + H(+)</text>
        <dbReference type="Rhea" id="RHEA:43744"/>
        <dbReference type="Rhea" id="RHEA-COMP:10625"/>
        <dbReference type="Rhea" id="RHEA-COMP:10670"/>
        <dbReference type="ChEBI" id="CHEBI:15378"/>
        <dbReference type="ChEBI" id="CHEBI:30616"/>
        <dbReference type="ChEBI" id="CHEBI:32551"/>
        <dbReference type="ChEBI" id="CHEBI:33019"/>
        <dbReference type="ChEBI" id="CHEBI:82748"/>
        <dbReference type="ChEBI" id="CHEBI:83665"/>
        <dbReference type="ChEBI" id="CHEBI:456215"/>
        <dbReference type="EC" id="6.3.4.19"/>
    </reaction>
</comment>
<dbReference type="HOGENOM" id="CLU_018869_0_1_12"/>